<protein>
    <submittedName>
        <fullName evidence="2">Uncharacterized protein</fullName>
    </submittedName>
</protein>
<keyword evidence="1" id="KW-1133">Transmembrane helix</keyword>
<reference evidence="2 3" key="1">
    <citation type="journal article" date="2024" name="Appl. Microbiol. Biotechnol.">
        <title>Biosynthetic gene clusters with biotechnological applications in novel Antarctic isolates from Actinomycetota.</title>
        <authorList>
            <person name="Bruna P."/>
            <person name="Nunez-Montero K."/>
            <person name="Contreras M.J."/>
            <person name="Leal K."/>
            <person name="Garcia M."/>
            <person name="Abanto M."/>
            <person name="Barrientos L."/>
        </authorList>
    </citation>
    <scope>NUCLEOTIDE SEQUENCE [LARGE SCALE GENOMIC DNA]</scope>
    <source>
        <strain evidence="2 3">Se16.17</strain>
    </source>
</reference>
<sequence>MKTIPHPLQVVIYFVMAVIFATWQPFSWWRAGAAVLMLGFGCYGVYVLRRSKRTESRQESSELE</sequence>
<dbReference type="EMBL" id="JBBMFV010000004">
    <property type="protein sequence ID" value="MEO3939831.1"/>
    <property type="molecule type" value="Genomic_DNA"/>
</dbReference>
<dbReference type="RefSeq" id="WP_347781708.1">
    <property type="nucleotide sequence ID" value="NZ_JBBMFV010000004.1"/>
</dbReference>
<keyword evidence="1" id="KW-0812">Transmembrane</keyword>
<evidence type="ECO:0000313" key="3">
    <source>
        <dbReference type="Proteomes" id="UP001448614"/>
    </source>
</evidence>
<organism evidence="2 3">
    <name type="scientific">Paenarthrobacter nicotinovorans</name>
    <name type="common">Arthrobacter nicotinovorans</name>
    <dbReference type="NCBI Taxonomy" id="29320"/>
    <lineage>
        <taxon>Bacteria</taxon>
        <taxon>Bacillati</taxon>
        <taxon>Actinomycetota</taxon>
        <taxon>Actinomycetes</taxon>
        <taxon>Micrococcales</taxon>
        <taxon>Micrococcaceae</taxon>
        <taxon>Paenarthrobacter</taxon>
    </lineage>
</organism>
<evidence type="ECO:0000256" key="1">
    <source>
        <dbReference type="SAM" id="Phobius"/>
    </source>
</evidence>
<comment type="caution">
    <text evidence="2">The sequence shown here is derived from an EMBL/GenBank/DDBJ whole genome shotgun (WGS) entry which is preliminary data.</text>
</comment>
<keyword evidence="3" id="KW-1185">Reference proteome</keyword>
<feature type="transmembrane region" description="Helical" evidence="1">
    <location>
        <begin position="7"/>
        <end position="23"/>
    </location>
</feature>
<name>A0ABV0GMP8_PAENI</name>
<dbReference type="Proteomes" id="UP001448614">
    <property type="component" value="Unassembled WGS sequence"/>
</dbReference>
<feature type="transmembrane region" description="Helical" evidence="1">
    <location>
        <begin position="29"/>
        <end position="48"/>
    </location>
</feature>
<keyword evidence="1" id="KW-0472">Membrane</keyword>
<proteinExistence type="predicted"/>
<gene>
    <name evidence="2" type="ORF">V3C41_01965</name>
</gene>
<evidence type="ECO:0000313" key="2">
    <source>
        <dbReference type="EMBL" id="MEO3939831.1"/>
    </source>
</evidence>
<accession>A0ABV0GMP8</accession>